<feature type="chain" id="PRO_5002432193" evidence="1">
    <location>
        <begin position="24"/>
        <end position="73"/>
    </location>
</feature>
<organism evidence="2">
    <name type="scientific">Anguilla anguilla</name>
    <name type="common">European freshwater eel</name>
    <name type="synonym">Muraena anguilla</name>
    <dbReference type="NCBI Taxonomy" id="7936"/>
    <lineage>
        <taxon>Eukaryota</taxon>
        <taxon>Metazoa</taxon>
        <taxon>Chordata</taxon>
        <taxon>Craniata</taxon>
        <taxon>Vertebrata</taxon>
        <taxon>Euteleostomi</taxon>
        <taxon>Actinopterygii</taxon>
        <taxon>Neopterygii</taxon>
        <taxon>Teleostei</taxon>
        <taxon>Anguilliformes</taxon>
        <taxon>Anguillidae</taxon>
        <taxon>Anguilla</taxon>
    </lineage>
</organism>
<reference evidence="2" key="1">
    <citation type="submission" date="2014-11" db="EMBL/GenBank/DDBJ databases">
        <authorList>
            <person name="Amaro Gonzalez C."/>
        </authorList>
    </citation>
    <scope>NUCLEOTIDE SEQUENCE</scope>
</reference>
<evidence type="ECO:0000313" key="2">
    <source>
        <dbReference type="EMBL" id="JAH23462.1"/>
    </source>
</evidence>
<dbReference type="AlphaFoldDB" id="A0A0E9R3X7"/>
<sequence length="73" mass="8985">MWMRQDWIFWRCLYFLIGPMKKAQLLHHLSINDYSYVTAQQCTRFQTLFLLDLNYHLFPDTSGKMNQTLKIFY</sequence>
<keyword evidence="1" id="KW-0732">Signal</keyword>
<feature type="signal peptide" evidence="1">
    <location>
        <begin position="1"/>
        <end position="23"/>
    </location>
</feature>
<protein>
    <submittedName>
        <fullName evidence="2">Uncharacterized protein</fullName>
    </submittedName>
</protein>
<name>A0A0E9R3X7_ANGAN</name>
<proteinExistence type="predicted"/>
<evidence type="ECO:0000256" key="1">
    <source>
        <dbReference type="SAM" id="SignalP"/>
    </source>
</evidence>
<reference evidence="2" key="2">
    <citation type="journal article" date="2015" name="Fish Shellfish Immunol.">
        <title>Early steps in the European eel (Anguilla anguilla)-Vibrio vulnificus interaction in the gills: Role of the RtxA13 toxin.</title>
        <authorList>
            <person name="Callol A."/>
            <person name="Pajuelo D."/>
            <person name="Ebbesson L."/>
            <person name="Teles M."/>
            <person name="MacKenzie S."/>
            <person name="Amaro C."/>
        </authorList>
    </citation>
    <scope>NUCLEOTIDE SEQUENCE</scope>
</reference>
<dbReference type="EMBL" id="GBXM01085115">
    <property type="protein sequence ID" value="JAH23462.1"/>
    <property type="molecule type" value="Transcribed_RNA"/>
</dbReference>
<accession>A0A0E9R3X7</accession>